<evidence type="ECO:0000313" key="7">
    <source>
        <dbReference type="EMBL" id="AHM57237.1"/>
    </source>
</evidence>
<dbReference type="Pfam" id="PF06803">
    <property type="entry name" value="DUF1232"/>
    <property type="match status" value="1"/>
</dbReference>
<dbReference type="KEGG" id="eac:EAL2_c19560"/>
<organism evidence="7 8">
    <name type="scientific">Peptoclostridium acidaminophilum DSM 3953</name>
    <dbReference type="NCBI Taxonomy" id="1286171"/>
    <lineage>
        <taxon>Bacteria</taxon>
        <taxon>Bacillati</taxon>
        <taxon>Bacillota</taxon>
        <taxon>Clostridia</taxon>
        <taxon>Peptostreptococcales</taxon>
        <taxon>Peptoclostridiaceae</taxon>
        <taxon>Peptoclostridium</taxon>
    </lineage>
</organism>
<comment type="subcellular location">
    <subcellularLocation>
        <location evidence="1">Endomembrane system</location>
        <topology evidence="1">Multi-pass membrane protein</topology>
    </subcellularLocation>
</comment>
<dbReference type="EMBL" id="CP007452">
    <property type="protein sequence ID" value="AHM57237.1"/>
    <property type="molecule type" value="Genomic_DNA"/>
</dbReference>
<gene>
    <name evidence="7" type="ORF">EAL2_c19560</name>
</gene>
<accession>W8TM21</accession>
<feature type="transmembrane region" description="Helical" evidence="5">
    <location>
        <begin position="80"/>
        <end position="101"/>
    </location>
</feature>
<dbReference type="RefSeq" id="WP_025436184.1">
    <property type="nucleotide sequence ID" value="NZ_CP007452.1"/>
</dbReference>
<evidence type="ECO:0000256" key="2">
    <source>
        <dbReference type="ARBA" id="ARBA00022692"/>
    </source>
</evidence>
<evidence type="ECO:0000256" key="3">
    <source>
        <dbReference type="ARBA" id="ARBA00022989"/>
    </source>
</evidence>
<evidence type="ECO:0000256" key="4">
    <source>
        <dbReference type="ARBA" id="ARBA00023136"/>
    </source>
</evidence>
<keyword evidence="4 5" id="KW-0472">Membrane</keyword>
<dbReference type="eggNOG" id="COG3339">
    <property type="taxonomic scope" value="Bacteria"/>
</dbReference>
<feature type="transmembrane region" description="Helical" evidence="5">
    <location>
        <begin position="54"/>
        <end position="74"/>
    </location>
</feature>
<feature type="domain" description="DUF1232" evidence="6">
    <location>
        <begin position="56"/>
        <end position="91"/>
    </location>
</feature>
<evidence type="ECO:0000256" key="1">
    <source>
        <dbReference type="ARBA" id="ARBA00004127"/>
    </source>
</evidence>
<evidence type="ECO:0000313" key="8">
    <source>
        <dbReference type="Proteomes" id="UP000019591"/>
    </source>
</evidence>
<evidence type="ECO:0000259" key="6">
    <source>
        <dbReference type="Pfam" id="PF06803"/>
    </source>
</evidence>
<dbReference type="Proteomes" id="UP000019591">
    <property type="component" value="Chromosome"/>
</dbReference>
<dbReference type="AlphaFoldDB" id="W8TM21"/>
<protein>
    <recommendedName>
        <fullName evidence="6">DUF1232 domain-containing protein</fullName>
    </recommendedName>
</protein>
<sequence>MGVIEETKNPKYAAAYSDTKLFEKIIKFAKMAGIKVIYVALLLYYALQKPTIPAWAKTMIIGTLGYFIFPVDLIPDFMPIVGYTDDFAALMAALLAVTMYIDEEVKKKAKAKLHDWFGAYDEDELSEVDNNISK</sequence>
<evidence type="ECO:0000256" key="5">
    <source>
        <dbReference type="SAM" id="Phobius"/>
    </source>
</evidence>
<feature type="transmembrane region" description="Helical" evidence="5">
    <location>
        <begin position="28"/>
        <end position="47"/>
    </location>
</feature>
<dbReference type="GO" id="GO:0012505">
    <property type="term" value="C:endomembrane system"/>
    <property type="evidence" value="ECO:0007669"/>
    <property type="project" value="UniProtKB-SubCell"/>
</dbReference>
<dbReference type="STRING" id="1286171.EAL2_c19560"/>
<keyword evidence="2 5" id="KW-0812">Transmembrane</keyword>
<dbReference type="InterPro" id="IPR010652">
    <property type="entry name" value="DUF1232"/>
</dbReference>
<dbReference type="PATRIC" id="fig|1286171.3.peg.1905"/>
<dbReference type="OrthoDB" id="9793277at2"/>
<keyword evidence="3 5" id="KW-1133">Transmembrane helix</keyword>
<name>W8TM21_PEPAC</name>
<proteinExistence type="predicted"/>
<keyword evidence="8" id="KW-1185">Reference proteome</keyword>
<dbReference type="HOGENOM" id="CLU_133088_0_0_9"/>
<reference evidence="7 8" key="1">
    <citation type="journal article" date="2014" name="Genome Announc.">
        <title>Complete Genome Sequence of Amino Acid-Utilizing Eubacterium acidaminophilum al-2 (DSM 3953).</title>
        <authorList>
            <person name="Poehlein A."/>
            <person name="Andreesen J.R."/>
            <person name="Daniel R."/>
        </authorList>
    </citation>
    <scope>NUCLEOTIDE SEQUENCE [LARGE SCALE GENOMIC DNA]</scope>
    <source>
        <strain evidence="7 8">DSM 3953</strain>
    </source>
</reference>